<feature type="region of interest" description="Disordered" evidence="3">
    <location>
        <begin position="2061"/>
        <end position="2109"/>
    </location>
</feature>
<dbReference type="Pfam" id="PF14223">
    <property type="entry name" value="Retrotran_gag_2"/>
    <property type="match status" value="2"/>
</dbReference>
<dbReference type="GO" id="GO:0008270">
    <property type="term" value="F:zinc ion binding"/>
    <property type="evidence" value="ECO:0007669"/>
    <property type="project" value="UniProtKB-KW"/>
</dbReference>
<feature type="domain" description="CCHC-type" evidence="4">
    <location>
        <begin position="617"/>
        <end position="633"/>
    </location>
</feature>
<evidence type="ECO:0000256" key="3">
    <source>
        <dbReference type="SAM" id="MobiDB-lite"/>
    </source>
</evidence>
<proteinExistence type="predicted"/>
<feature type="coiled-coil region" evidence="2">
    <location>
        <begin position="1408"/>
        <end position="1442"/>
    </location>
</feature>
<dbReference type="SMART" id="SM00343">
    <property type="entry name" value="ZnF_C2HC"/>
    <property type="match status" value="2"/>
</dbReference>
<keyword evidence="1" id="KW-0479">Metal-binding</keyword>
<feature type="compositionally biased region" description="Basic and acidic residues" evidence="3">
    <location>
        <begin position="1884"/>
        <end position="1897"/>
    </location>
</feature>
<feature type="domain" description="CCHC-type" evidence="4">
    <location>
        <begin position="1262"/>
        <end position="1276"/>
    </location>
</feature>
<dbReference type="GO" id="GO:0003676">
    <property type="term" value="F:nucleic acid binding"/>
    <property type="evidence" value="ECO:0007669"/>
    <property type="project" value="InterPro"/>
</dbReference>
<dbReference type="PANTHER" id="PTHR11439:SF496">
    <property type="entry name" value="RNA-DIRECTED DNA POLYMERASE"/>
    <property type="match status" value="1"/>
</dbReference>
<dbReference type="InterPro" id="IPR001878">
    <property type="entry name" value="Znf_CCHC"/>
</dbReference>
<dbReference type="CDD" id="cd09272">
    <property type="entry name" value="RNase_HI_RT_Ty1"/>
    <property type="match status" value="1"/>
</dbReference>
<dbReference type="Pfam" id="PF25597">
    <property type="entry name" value="SH3_retrovirus"/>
    <property type="match status" value="1"/>
</dbReference>
<dbReference type="InterPro" id="IPR043502">
    <property type="entry name" value="DNA/RNA_pol_sf"/>
</dbReference>
<feature type="region of interest" description="Disordered" evidence="3">
    <location>
        <begin position="1285"/>
        <end position="1313"/>
    </location>
</feature>
<evidence type="ECO:0000256" key="1">
    <source>
        <dbReference type="PROSITE-ProRule" id="PRU00047"/>
    </source>
</evidence>
<dbReference type="Pfam" id="PF07727">
    <property type="entry name" value="RVT_2"/>
    <property type="match status" value="1"/>
</dbReference>
<evidence type="ECO:0000313" key="5">
    <source>
        <dbReference type="EMBL" id="VFQ89791.1"/>
    </source>
</evidence>
<dbReference type="PROSITE" id="PS50158">
    <property type="entry name" value="ZF_CCHC"/>
    <property type="match status" value="2"/>
</dbReference>
<feature type="region of interest" description="Disordered" evidence="3">
    <location>
        <begin position="2395"/>
        <end position="2431"/>
    </location>
</feature>
<feature type="compositionally biased region" description="Basic residues" evidence="3">
    <location>
        <begin position="937"/>
        <end position="950"/>
    </location>
</feature>
<gene>
    <name evidence="5" type="ORF">CCAM_LOCUS31567</name>
</gene>
<dbReference type="SUPFAM" id="SSF56672">
    <property type="entry name" value="DNA/RNA polymerases"/>
    <property type="match status" value="1"/>
</dbReference>
<dbReference type="PANTHER" id="PTHR11439">
    <property type="entry name" value="GAG-POL-RELATED RETROTRANSPOSON"/>
    <property type="match status" value="1"/>
</dbReference>
<dbReference type="Gene3D" id="4.10.60.10">
    <property type="entry name" value="Zinc finger, CCHC-type"/>
    <property type="match status" value="1"/>
</dbReference>
<feature type="region of interest" description="Disordered" evidence="3">
    <location>
        <begin position="1853"/>
        <end position="1926"/>
    </location>
</feature>
<dbReference type="InterPro" id="IPR057670">
    <property type="entry name" value="SH3_retrovirus"/>
</dbReference>
<protein>
    <recommendedName>
        <fullName evidence="4">CCHC-type domain-containing protein</fullName>
    </recommendedName>
</protein>
<dbReference type="SUPFAM" id="SSF57756">
    <property type="entry name" value="Retrovirus zinc finger-like domains"/>
    <property type="match status" value="2"/>
</dbReference>
<feature type="region of interest" description="Disordered" evidence="3">
    <location>
        <begin position="936"/>
        <end position="965"/>
    </location>
</feature>
<keyword evidence="2" id="KW-0175">Coiled coil</keyword>
<accession>A0A484MLE2</accession>
<keyword evidence="1" id="KW-0863">Zinc-finger</keyword>
<dbReference type="Proteomes" id="UP000595140">
    <property type="component" value="Unassembled WGS sequence"/>
</dbReference>
<evidence type="ECO:0000259" key="4">
    <source>
        <dbReference type="PROSITE" id="PS50158"/>
    </source>
</evidence>
<keyword evidence="6" id="KW-1185">Reference proteome</keyword>
<dbReference type="InterPro" id="IPR013103">
    <property type="entry name" value="RVT_2"/>
</dbReference>
<feature type="region of interest" description="Disordered" evidence="3">
    <location>
        <begin position="1459"/>
        <end position="1532"/>
    </location>
</feature>
<feature type="region of interest" description="Disordered" evidence="3">
    <location>
        <begin position="1185"/>
        <end position="1215"/>
    </location>
</feature>
<sequence length="2460" mass="278159">MVRSMMSLTTLPESIWGKALLTAAHTLNRVPSKAVESTPYELWRGTKPNLSYLRIWGCDVYVRRLMTSGKLDFKSDRCKFVGYPKETKGYDFYHPTDNKIFVARNGTFLEKEILSAISSGRKVNLEEIREPQEEILIALEPEHQDLVSRPAQVLPRRSDQMRNPPVRYGFLVYDEALYDYEIWQMDVKTAFLNGNLKEDVYMTQPDGFTIADETITSFGFKRNSDESCVYKKVSGSVIVFLILHVDDILLMGNNVPALTSVKTWLSENFAMKDLGNASYALGIRIYRDRSRKLIGLCQSTYIDKVLDRFSMSNSKKGSLPMLPGTALSKSQSPSNPEQKELMMKDAFLVYGGEEELKVIGYTDASFQTDRDDYKSQAGYVFCLNGGAFSWKSSKQDTTADSATEAEYMAAAEAAKEGVWIKKFISELGVVPSINDPIPLFCDNTRAIAQAKEPRSHQKTKHIVRCYHIIREIVDRGDVEICKVGIDDNIADPLTKPLGKLKHEGHTSYSNKDLVRKILRNLTPEWRSKADAIYESIGVSNVTIDGLRGNLKAYESTILIPSLDEQKKKGITLKATKEPVQEVSSDDDNEFGLVIKKFHKFMKKEFERKGKKQDGPPKCYSCGEIGHIKPRCPKAKHDKDKPGFKKQRAYISWGGDSGDESTDQEEDEAANLCLMAHEDQTDDIQEVKSRLKSKFVPSNADSLVDTSFDQSTDTPKRDAWFTLMSNNNHNLTLRSIIDKDKLTGSNFLDWQRNLVIVLRLEKKEYVLERAIPPVLAANASRAIKDTYEKHVDDDNQVACLMLATMTSDLQKHHESMKAYNMIIHLRQLYQGQARHERFQISKALFSCKLSVGNPVGPHVLKMIGYVKTLEKLGFELRTELATDLILQSLPELYKQFVVNYEMHELDKPLPELLKMLQTAEESLTKGKGNSILLVQGGKGKKKFKKAKKNGPKGKGNTEPKSNSSKLKPKGYDDWKIMMEAHLYALHDCMWMVLEDGPLKIQMENPERNLATPDVVQYIPKPKEKWDDRDCKKHNLDNVAKAATFKTLDPITFSKIKHLKTAMEIWQGLGKLCEGSEDLRKQKIEVLLEKFKSFKMLPGESFDMLDERFHKILNDLASLNHVLSPKEKNVRLLRSLPTEWYTKATAMEEGRNLENYTVQGLLDELRTYEHELKKKKEEQVTPFPTALMTTPRVPSSEGTCPRNCDTPSSSQPSSSKMENYDEEFAMMVKQFRKFKKFFKKADSVRRPSKGKPQVSDSPPESYLCYNCRKPGHWKSACPYPKVEKYGERERNEKKRKAMVAAESDKSSSSSSDEEALVCMERRVEKSNHEDRWTMSEDDTLCLMAKDDADQEVTSQTSCSSSYESIPTSENLFDQFKKMMEDFEKINLKHSSLTEENKLLSEENLKLTEGRKSQLDEITQLKTENESLSEKVKSLNKELGILKSKEAVDKLLETTKHKGREGLDKDEEVNEADKMKPTEFIPFRSLPLKTSQRNPDSDSAEPTGNFGQPSNIPDHSNGDNFGNGDPVPIHPETPTTSVLQPEAELDQPINPNQHNLCWLRDHPPQQIIGDIQSGVVGANVHFQKLEAKCSSPAFYQSYLEMIAAQELSKFLHMEIHLKYEEEVLEFYKNGEVKTAHSKKDPQRTIQVIKSTVGGTKVKLSQKKLGEKLHLPNSRVEIGRFPVKNLDWNIIGISGQVPSGPVKKADLNNDYKLVLELVIACLECGSGGHADDITQERAFIINALITKSKVNWAAHFFNSISKHLGKPNQKYLCQGLYIGHILEPMGAASKGKKYGARYWLYYLSSKGENRAGASAAAEESSSDNVLLINLTKTAKRKQVVSPSLSVEAPQNLVPVNLEEEEVSDQGELQRKKKRKISSPSTSGNVNPDELKEKEPAEETTDHNQSPQQLEEEAHQVHSLPTPSPQPQTDDADNQFWQLYYDWRVWKVGNSAEQLLDLHLEHLATTPVSEFEVDDEDPAVYKPVFSKAKEDQVVLTSEAQANLETTAEDFQIFPETSSAFETVLPEAAVSTPQKQNQEASDEELHQHLQSQVLEILRTACEISKQPELEIPEKSGENLEQSTFPETTEAQEEQAVEAQRSSAEAEKETQMAELEASKSPLAIFEKQNEAEERDSLSRYISNFALDEAEGESERTLKIADEEDVQEDAESLPMQLFQTPSSHQVTNFHFHSSSTPTLLDDVPETWTKKVHGLIESALASQHASFRQEIEQMEARHNKLIEKSEEKHSLDLKEISKSVDKTLEIISLLSNSVSNTMETYASDSYLQLKEVNKIKEQIANVTVSLQKQMSLLQMDIRSALAVSSANQVVTKDYLKVIIDNQKEAFKLFRLLNTNSGNRKMEVILQQHSPSLIPELPIAVKEGEVSYIPSHLNMTDLILDAQRSNPENSTQHLSSSGLDGTEAVGTNAAHFSNDNQTEERRNNIRRIKELCGNMQGISEIAKSSKRKKH</sequence>
<dbReference type="EMBL" id="OOIL02003880">
    <property type="protein sequence ID" value="VFQ89791.1"/>
    <property type="molecule type" value="Genomic_DNA"/>
</dbReference>
<organism evidence="5 6">
    <name type="scientific">Cuscuta campestris</name>
    <dbReference type="NCBI Taxonomy" id="132261"/>
    <lineage>
        <taxon>Eukaryota</taxon>
        <taxon>Viridiplantae</taxon>
        <taxon>Streptophyta</taxon>
        <taxon>Embryophyta</taxon>
        <taxon>Tracheophyta</taxon>
        <taxon>Spermatophyta</taxon>
        <taxon>Magnoliopsida</taxon>
        <taxon>eudicotyledons</taxon>
        <taxon>Gunneridae</taxon>
        <taxon>Pentapetalae</taxon>
        <taxon>asterids</taxon>
        <taxon>lamiids</taxon>
        <taxon>Solanales</taxon>
        <taxon>Convolvulaceae</taxon>
        <taxon>Cuscuteae</taxon>
        <taxon>Cuscuta</taxon>
        <taxon>Cuscuta subgen. Grammica</taxon>
        <taxon>Cuscuta sect. Cleistogrammica</taxon>
    </lineage>
</organism>
<reference evidence="5 6" key="1">
    <citation type="submission" date="2018-04" db="EMBL/GenBank/DDBJ databases">
        <authorList>
            <person name="Vogel A."/>
        </authorList>
    </citation>
    <scope>NUCLEOTIDE SEQUENCE [LARGE SCALE GENOMIC DNA]</scope>
</reference>
<evidence type="ECO:0000256" key="2">
    <source>
        <dbReference type="SAM" id="Coils"/>
    </source>
</evidence>
<feature type="compositionally biased region" description="Polar residues" evidence="3">
    <location>
        <begin position="2395"/>
        <end position="2409"/>
    </location>
</feature>
<evidence type="ECO:0000313" key="6">
    <source>
        <dbReference type="Proteomes" id="UP000595140"/>
    </source>
</evidence>
<keyword evidence="1" id="KW-0862">Zinc</keyword>
<dbReference type="OrthoDB" id="1749249at2759"/>
<name>A0A484MLE2_9ASTE</name>
<dbReference type="Pfam" id="PF00098">
    <property type="entry name" value="zf-CCHC"/>
    <property type="match status" value="2"/>
</dbReference>
<feature type="compositionally biased region" description="Polar residues" evidence="3">
    <location>
        <begin position="1497"/>
        <end position="1517"/>
    </location>
</feature>
<feature type="compositionally biased region" description="Basic and acidic residues" evidence="3">
    <location>
        <begin position="2061"/>
        <end position="2071"/>
    </location>
</feature>
<dbReference type="InterPro" id="IPR036875">
    <property type="entry name" value="Znf_CCHC_sf"/>
</dbReference>